<proteinExistence type="predicted"/>
<reference evidence="2 3" key="1">
    <citation type="submission" date="2015-12" db="EMBL/GenBank/DDBJ databases">
        <authorList>
            <person name="Shamseldin A."/>
            <person name="Moawad H."/>
            <person name="Abd El-Rahim W.M."/>
            <person name="Sadowsky M.J."/>
        </authorList>
    </citation>
    <scope>NUCLEOTIDE SEQUENCE [LARGE SCALE GENOMIC DNA]</scope>
    <source>
        <strain evidence="2 3">SM2</strain>
    </source>
</reference>
<feature type="chain" id="PRO_5007275236" description="Filamentous haemagglutinin FhaB/tRNA nuclease CdiA-like TPS domain-containing protein" evidence="1">
    <location>
        <begin position="25"/>
        <end position="192"/>
    </location>
</feature>
<dbReference type="KEGG" id="zal:AZF00_18600"/>
<evidence type="ECO:0000313" key="3">
    <source>
        <dbReference type="Proteomes" id="UP000074119"/>
    </source>
</evidence>
<gene>
    <name evidence="2" type="ORF">AZF00_18600</name>
</gene>
<protein>
    <recommendedName>
        <fullName evidence="4">Filamentous haemagglutinin FhaB/tRNA nuclease CdiA-like TPS domain-containing protein</fullName>
    </recommendedName>
</protein>
<organism evidence="2 3">
    <name type="scientific">Zhongshania aliphaticivorans</name>
    <dbReference type="NCBI Taxonomy" id="1470434"/>
    <lineage>
        <taxon>Bacteria</taxon>
        <taxon>Pseudomonadati</taxon>
        <taxon>Pseudomonadota</taxon>
        <taxon>Gammaproteobacteria</taxon>
        <taxon>Cellvibrionales</taxon>
        <taxon>Spongiibacteraceae</taxon>
        <taxon>Zhongshania</taxon>
    </lineage>
</organism>
<dbReference type="EMBL" id="CP014544">
    <property type="protein sequence ID" value="AMO70190.1"/>
    <property type="molecule type" value="Genomic_DNA"/>
</dbReference>
<evidence type="ECO:0000313" key="2">
    <source>
        <dbReference type="EMBL" id="AMO70190.1"/>
    </source>
</evidence>
<feature type="signal peptide" evidence="1">
    <location>
        <begin position="1"/>
        <end position="24"/>
    </location>
</feature>
<keyword evidence="1" id="KW-0732">Signal</keyword>
<name>A0A127MAE3_9GAMM</name>
<dbReference type="RefSeq" id="WP_008253074.1">
    <property type="nucleotide sequence ID" value="NZ_CP014544.1"/>
</dbReference>
<evidence type="ECO:0000256" key="1">
    <source>
        <dbReference type="SAM" id="SignalP"/>
    </source>
</evidence>
<dbReference type="AlphaFoldDB" id="A0A127MAE3"/>
<accession>A0A127MAE3</accession>
<dbReference type="Proteomes" id="UP000074119">
    <property type="component" value="Chromosome"/>
</dbReference>
<evidence type="ECO:0008006" key="4">
    <source>
        <dbReference type="Google" id="ProtNLM"/>
    </source>
</evidence>
<sequence>MTKRLLSSLTLGASMLLSIATVQAQVPTLGMLTPGAGLDLGELGVPSLGGGLPGFDALNILGSQDLIALDGPLFALNNLHPTLTNPAKLVPGSLGGPDILFGFVPSSEVLYHNPAGILNYILNGGIIVSSGVSAVPPLPIISQPLDISGLGLPDISGALPANILPLGLISPSSAIDQVLGLGSQFTVFIPTL</sequence>